<dbReference type="Proteomes" id="UP000307999">
    <property type="component" value="Unassembled WGS sequence"/>
</dbReference>
<protein>
    <submittedName>
        <fullName evidence="2">Uncharacterized protein</fullName>
    </submittedName>
</protein>
<dbReference type="RefSeq" id="WP_136736023.1">
    <property type="nucleotide sequence ID" value="NZ_SWDB01000022.1"/>
</dbReference>
<dbReference type="OrthoDB" id="7041927at2"/>
<reference evidence="2 3" key="1">
    <citation type="submission" date="2019-04" db="EMBL/GenBank/DDBJ databases">
        <title>Thalassotalea guangxiensis sp. nov., isolated from sediment of the coastal wetland.</title>
        <authorList>
            <person name="Zheng S."/>
            <person name="Zhang D."/>
        </authorList>
    </citation>
    <scope>NUCLEOTIDE SEQUENCE [LARGE SCALE GENOMIC DNA]</scope>
    <source>
        <strain evidence="2 3">ZS-4</strain>
    </source>
</reference>
<evidence type="ECO:0000313" key="3">
    <source>
        <dbReference type="Proteomes" id="UP000307999"/>
    </source>
</evidence>
<sequence>MIPDYSKYSIDELKEVCFNINNHKYPERYEAAKLQLESKLFIENQRLVNQEKSYNKQASETLNVSSTAHLQEFFPTAITLILGLSIWAHFSLQQGLGWTGFHSIFILIWFAVAFIPQLILHARYSIINHAFRVKQVGTSISISSKTLTRSFNWDDIEKIDIYAPSSIFFGFIRFIPSENYLYGKIRIKGEKQEVIITSLLDQELLWLRWLKPSVTERHWRMICLL</sequence>
<organism evidence="2 3">
    <name type="scientific">Thalassotalea mangrovi</name>
    <dbReference type="NCBI Taxonomy" id="2572245"/>
    <lineage>
        <taxon>Bacteria</taxon>
        <taxon>Pseudomonadati</taxon>
        <taxon>Pseudomonadota</taxon>
        <taxon>Gammaproteobacteria</taxon>
        <taxon>Alteromonadales</taxon>
        <taxon>Colwelliaceae</taxon>
        <taxon>Thalassotalea</taxon>
    </lineage>
</organism>
<keyword evidence="1" id="KW-1133">Transmembrane helix</keyword>
<dbReference type="EMBL" id="SWDB01000022">
    <property type="protein sequence ID" value="TKB45165.1"/>
    <property type="molecule type" value="Genomic_DNA"/>
</dbReference>
<comment type="caution">
    <text evidence="2">The sequence shown here is derived from an EMBL/GenBank/DDBJ whole genome shotgun (WGS) entry which is preliminary data.</text>
</comment>
<name>A0A4V5NU77_9GAMM</name>
<evidence type="ECO:0000256" key="1">
    <source>
        <dbReference type="SAM" id="Phobius"/>
    </source>
</evidence>
<gene>
    <name evidence="2" type="ORF">E8M12_10085</name>
</gene>
<keyword evidence="1" id="KW-0812">Transmembrane</keyword>
<keyword evidence="1" id="KW-0472">Membrane</keyword>
<proteinExistence type="predicted"/>
<keyword evidence="3" id="KW-1185">Reference proteome</keyword>
<accession>A0A4V5NU77</accession>
<dbReference type="AlphaFoldDB" id="A0A4V5NU77"/>
<evidence type="ECO:0000313" key="2">
    <source>
        <dbReference type="EMBL" id="TKB45165.1"/>
    </source>
</evidence>
<feature type="transmembrane region" description="Helical" evidence="1">
    <location>
        <begin position="73"/>
        <end position="90"/>
    </location>
</feature>